<dbReference type="GeneID" id="39745370"/>
<dbReference type="EMBL" id="BDQF01000438">
    <property type="protein sequence ID" value="GAW84562.1"/>
    <property type="molecule type" value="Genomic_DNA"/>
</dbReference>
<evidence type="ECO:0000313" key="2">
    <source>
        <dbReference type="EMBL" id="GAW84562.1"/>
    </source>
</evidence>
<dbReference type="RefSeq" id="XP_028547151.1">
    <property type="nucleotide sequence ID" value="XM_028691350.1"/>
</dbReference>
<reference evidence="3" key="1">
    <citation type="submission" date="2017-04" db="EMBL/GenBank/DDBJ databases">
        <title>Plasmodium gonderi genome.</title>
        <authorList>
            <person name="Arisue N."/>
            <person name="Honma H."/>
            <person name="Kawai S."/>
            <person name="Tougan T."/>
            <person name="Tanabe K."/>
            <person name="Horii T."/>
        </authorList>
    </citation>
    <scope>NUCLEOTIDE SEQUENCE [LARGE SCALE GENOMIC DNA]</scope>
    <source>
        <strain evidence="3">ATCC 30045</strain>
    </source>
</reference>
<proteinExistence type="predicted"/>
<keyword evidence="1" id="KW-1133">Transmembrane helix</keyword>
<organism evidence="2 3">
    <name type="scientific">Plasmodium gonderi</name>
    <dbReference type="NCBI Taxonomy" id="77519"/>
    <lineage>
        <taxon>Eukaryota</taxon>
        <taxon>Sar</taxon>
        <taxon>Alveolata</taxon>
        <taxon>Apicomplexa</taxon>
        <taxon>Aconoidasida</taxon>
        <taxon>Haemosporida</taxon>
        <taxon>Plasmodiidae</taxon>
        <taxon>Plasmodium</taxon>
        <taxon>Plasmodium (Plasmodium)</taxon>
    </lineage>
</organism>
<keyword evidence="1" id="KW-0812">Transmembrane</keyword>
<gene>
    <name evidence="2" type="ORF">PGO_003690</name>
</gene>
<evidence type="ECO:0000313" key="3">
    <source>
        <dbReference type="Proteomes" id="UP000195521"/>
    </source>
</evidence>
<dbReference type="AlphaFoldDB" id="A0A1Y1JUZ2"/>
<name>A0A1Y1JUZ2_PLAGO</name>
<dbReference type="OrthoDB" id="381216at2759"/>
<dbReference type="Proteomes" id="UP000195521">
    <property type="component" value="Unassembled WGS sequence"/>
</dbReference>
<evidence type="ECO:0000256" key="1">
    <source>
        <dbReference type="SAM" id="Phobius"/>
    </source>
</evidence>
<keyword evidence="3" id="KW-1185">Reference proteome</keyword>
<feature type="transmembrane region" description="Helical" evidence="1">
    <location>
        <begin position="203"/>
        <end position="222"/>
    </location>
</feature>
<protein>
    <submittedName>
        <fullName evidence="2">Variable surface protein</fullName>
    </submittedName>
</protein>
<accession>A0A1Y1JUZ2</accession>
<comment type="caution">
    <text evidence="2">The sequence shown here is derived from an EMBL/GenBank/DDBJ whole genome shotgun (WGS) entry which is preliminary data.</text>
</comment>
<sequence>MNNVYVLVRAIPIGGFEPVKFFPKWEQIIDNIDWKTEKDFMTYCNYFKGKFSNTFNSNVEHICCQTLAYLDKVCTTYKGSLEEAAIKYFYYWIYRYKLKKGGTFDDIKKLYKELIEKFELWYSHSRLKEYEEKYIPDNELEDLKNLHDMYKSFILIKNKCEPNKNENYCNTIKDIMNKYNPEVIIETNKTCTPNELHYCQVNIVKSIIITIVTILFMTYGSFMNFPIKRNRKKCNNTYDEWNSMQSSEISSNISRNRIYDVLYNST</sequence>
<keyword evidence="1" id="KW-0472">Membrane</keyword>